<evidence type="ECO:0000256" key="4">
    <source>
        <dbReference type="ARBA" id="ARBA00021301"/>
    </source>
</evidence>
<keyword evidence="10" id="KW-0206">Cytoskeleton</keyword>
<gene>
    <name evidence="15" type="ORF">O3M35_006757</name>
</gene>
<evidence type="ECO:0000256" key="10">
    <source>
        <dbReference type="ARBA" id="ARBA00023212"/>
    </source>
</evidence>
<evidence type="ECO:0000256" key="11">
    <source>
        <dbReference type="ARBA" id="ARBA00023273"/>
    </source>
</evidence>
<keyword evidence="6" id="KW-0493">Microtubule</keyword>
<dbReference type="EMBL" id="JAPXFL010000003">
    <property type="protein sequence ID" value="KAK9509441.1"/>
    <property type="molecule type" value="Genomic_DNA"/>
</dbReference>
<dbReference type="PANTHER" id="PTHR31543:SF0">
    <property type="entry name" value="DYNEIN REGULATORY COMPLEX SUBUNIT 4"/>
    <property type="match status" value="1"/>
</dbReference>
<comment type="subcellular location">
    <subcellularLocation>
        <location evidence="1">Cell projection</location>
        <location evidence="1">Cilium</location>
        <location evidence="1">Flagellum</location>
    </subcellularLocation>
    <subcellularLocation>
        <location evidence="2">Cytoplasm</location>
        <location evidence="2">Cytoskeleton</location>
    </subcellularLocation>
</comment>
<keyword evidence="8 13" id="KW-0175">Coiled coil</keyword>
<dbReference type="Proteomes" id="UP001461498">
    <property type="component" value="Unassembled WGS sequence"/>
</dbReference>
<dbReference type="GO" id="GO:0031267">
    <property type="term" value="F:small GTPase binding"/>
    <property type="evidence" value="ECO:0007669"/>
    <property type="project" value="InterPro"/>
</dbReference>
<comment type="caution">
    <text evidence="15">The sequence shown here is derived from an EMBL/GenBank/DDBJ whole genome shotgun (WGS) entry which is preliminary data.</text>
</comment>
<evidence type="ECO:0000256" key="3">
    <source>
        <dbReference type="ARBA" id="ARBA00009859"/>
    </source>
</evidence>
<evidence type="ECO:0000259" key="14">
    <source>
        <dbReference type="Pfam" id="PF13851"/>
    </source>
</evidence>
<reference evidence="15 16" key="1">
    <citation type="submission" date="2022-12" db="EMBL/GenBank/DDBJ databases">
        <title>Chromosome-level genome assembly of true bugs.</title>
        <authorList>
            <person name="Ma L."/>
            <person name="Li H."/>
        </authorList>
    </citation>
    <scope>NUCLEOTIDE SEQUENCE [LARGE SCALE GENOMIC DNA]</scope>
    <source>
        <strain evidence="15">Lab_2022b</strain>
    </source>
</reference>
<dbReference type="GO" id="GO:0031514">
    <property type="term" value="C:motile cilium"/>
    <property type="evidence" value="ECO:0007669"/>
    <property type="project" value="UniProtKB-SubCell"/>
</dbReference>
<dbReference type="GO" id="GO:0005874">
    <property type="term" value="C:microtubule"/>
    <property type="evidence" value="ECO:0007669"/>
    <property type="project" value="UniProtKB-KW"/>
</dbReference>
<evidence type="ECO:0000256" key="1">
    <source>
        <dbReference type="ARBA" id="ARBA00004230"/>
    </source>
</evidence>
<dbReference type="InterPro" id="IPR025593">
    <property type="entry name" value="GAS8_dom"/>
</dbReference>
<dbReference type="AlphaFoldDB" id="A0AAW1DFF2"/>
<evidence type="ECO:0000256" key="13">
    <source>
        <dbReference type="SAM" id="Coils"/>
    </source>
</evidence>
<proteinExistence type="inferred from homology"/>
<keyword evidence="7" id="KW-0282">Flagellum</keyword>
<evidence type="ECO:0000313" key="16">
    <source>
        <dbReference type="Proteomes" id="UP001461498"/>
    </source>
</evidence>
<feature type="coiled-coil region" evidence="13">
    <location>
        <begin position="322"/>
        <end position="349"/>
    </location>
</feature>
<name>A0AAW1DFF2_9HEMI</name>
<feature type="coiled-coil region" evidence="13">
    <location>
        <begin position="6"/>
        <end position="68"/>
    </location>
</feature>
<feature type="coiled-coil region" evidence="13">
    <location>
        <begin position="186"/>
        <end position="292"/>
    </location>
</feature>
<feature type="coiled-coil region" evidence="13">
    <location>
        <begin position="106"/>
        <end position="144"/>
    </location>
</feature>
<feature type="domain" description="Growth arrest-specific protein 8" evidence="14">
    <location>
        <begin position="217"/>
        <end position="384"/>
    </location>
</feature>
<evidence type="ECO:0000256" key="2">
    <source>
        <dbReference type="ARBA" id="ARBA00004245"/>
    </source>
</evidence>
<dbReference type="Pfam" id="PF13851">
    <property type="entry name" value="GAS"/>
    <property type="match status" value="1"/>
</dbReference>
<comment type="similarity">
    <text evidence="3">Belongs to the DRC4 family.</text>
</comment>
<evidence type="ECO:0000256" key="9">
    <source>
        <dbReference type="ARBA" id="ARBA00023069"/>
    </source>
</evidence>
<keyword evidence="5" id="KW-0963">Cytoplasm</keyword>
<evidence type="ECO:0000313" key="15">
    <source>
        <dbReference type="EMBL" id="KAK9509441.1"/>
    </source>
</evidence>
<dbReference type="InterPro" id="IPR039308">
    <property type="entry name" value="GAS8"/>
</dbReference>
<evidence type="ECO:0000256" key="12">
    <source>
        <dbReference type="ARBA" id="ARBA00031568"/>
    </source>
</evidence>
<dbReference type="GO" id="GO:0048870">
    <property type="term" value="P:cell motility"/>
    <property type="evidence" value="ECO:0007669"/>
    <property type="project" value="InterPro"/>
</dbReference>
<dbReference type="GO" id="GO:0008017">
    <property type="term" value="F:microtubule binding"/>
    <property type="evidence" value="ECO:0007669"/>
    <property type="project" value="InterPro"/>
</dbReference>
<organism evidence="15 16">
    <name type="scientific">Rhynocoris fuscipes</name>
    <dbReference type="NCBI Taxonomy" id="488301"/>
    <lineage>
        <taxon>Eukaryota</taxon>
        <taxon>Metazoa</taxon>
        <taxon>Ecdysozoa</taxon>
        <taxon>Arthropoda</taxon>
        <taxon>Hexapoda</taxon>
        <taxon>Insecta</taxon>
        <taxon>Pterygota</taxon>
        <taxon>Neoptera</taxon>
        <taxon>Paraneoptera</taxon>
        <taxon>Hemiptera</taxon>
        <taxon>Heteroptera</taxon>
        <taxon>Panheteroptera</taxon>
        <taxon>Cimicomorpha</taxon>
        <taxon>Reduviidae</taxon>
        <taxon>Harpactorinae</taxon>
        <taxon>Harpactorini</taxon>
        <taxon>Rhynocoris</taxon>
    </lineage>
</organism>
<evidence type="ECO:0000256" key="8">
    <source>
        <dbReference type="ARBA" id="ARBA00023054"/>
    </source>
</evidence>
<keyword evidence="11" id="KW-0966">Cell projection</keyword>
<keyword evidence="16" id="KW-1185">Reference proteome</keyword>
<dbReference type="GO" id="GO:0005794">
    <property type="term" value="C:Golgi apparatus"/>
    <property type="evidence" value="ECO:0007669"/>
    <property type="project" value="TreeGrafter"/>
</dbReference>
<sequence length="438" mass="52696">MSEMPREHLEKYTMRIKEELEREREERNFFQLERDKLRTFWEITRQQQEENKAELRNKDRALEEADERHQGEIKIFNEKIKHLMYEHQCHLTEVKAENMVSLKITQEGYQKQEALLIEEKEELKKQIIAEKLEHEEKLREVTAKHSEDIYAIREEFMFKIKEMVIKAEKRLEKIREHFDLKNKMELSEVEERKNKMIHMLSETQKKTIRDLKQYYTDEEVVALKAENEEAKNLVAKLRKENRTISKPLEEANKKVIELEREATLNKKNKTSLQEMHKRYSTLSKEMEKIVTERDFLETTLEKMEFETNELRTHYTTVITDLQKQHAIQIRALERKIIFLEDEFEKKEIMLAQLVCKANLEPNTVNEANAKMQQAMSRRAKKLEILQLELGRVVKAHDDMLDDFLSKAKEYKIPVDQLPYTHFKPMLKQVISDYLQGAD</sequence>
<evidence type="ECO:0000256" key="7">
    <source>
        <dbReference type="ARBA" id="ARBA00022846"/>
    </source>
</evidence>
<evidence type="ECO:0000256" key="5">
    <source>
        <dbReference type="ARBA" id="ARBA00022490"/>
    </source>
</evidence>
<evidence type="ECO:0000256" key="6">
    <source>
        <dbReference type="ARBA" id="ARBA00022701"/>
    </source>
</evidence>
<dbReference type="PANTHER" id="PTHR31543">
    <property type="entry name" value="DYNEIN REGULATORY COMPLEX SUBUNIT 4"/>
    <property type="match status" value="1"/>
</dbReference>
<accession>A0AAW1DFF2</accession>
<keyword evidence="9" id="KW-0969">Cilium</keyword>
<protein>
    <recommendedName>
        <fullName evidence="4">Dynein regulatory complex subunit 4</fullName>
    </recommendedName>
    <alternativeName>
        <fullName evidence="12">Growth arrest-specific protein 8</fullName>
    </alternativeName>
</protein>